<accession>A0A2J7ZLY3</accession>
<name>A0A2J7ZLY3_9CHLO</name>
<organism evidence="1 2">
    <name type="scientific">Tetrabaena socialis</name>
    <dbReference type="NCBI Taxonomy" id="47790"/>
    <lineage>
        <taxon>Eukaryota</taxon>
        <taxon>Viridiplantae</taxon>
        <taxon>Chlorophyta</taxon>
        <taxon>core chlorophytes</taxon>
        <taxon>Chlorophyceae</taxon>
        <taxon>CS clade</taxon>
        <taxon>Chlamydomonadales</taxon>
        <taxon>Tetrabaenaceae</taxon>
        <taxon>Tetrabaena</taxon>
    </lineage>
</organism>
<comment type="caution">
    <text evidence="1">The sequence shown here is derived from an EMBL/GenBank/DDBJ whole genome shotgun (WGS) entry which is preliminary data.</text>
</comment>
<sequence length="40" mass="4315">GYSAAYARLANASKVERPVLAEIPDPKQYVQEALARLPSA</sequence>
<gene>
    <name evidence="1" type="ORF">TSOC_012848</name>
</gene>
<feature type="non-terminal residue" evidence="1">
    <location>
        <position position="1"/>
    </location>
</feature>
<proteinExistence type="predicted"/>
<keyword evidence="2" id="KW-1185">Reference proteome</keyword>
<dbReference type="AlphaFoldDB" id="A0A2J7ZLY3"/>
<evidence type="ECO:0000313" key="2">
    <source>
        <dbReference type="Proteomes" id="UP000236333"/>
    </source>
</evidence>
<dbReference type="OrthoDB" id="3268246at2759"/>
<dbReference type="EMBL" id="PGGS01000954">
    <property type="protein sequence ID" value="PNH01279.1"/>
    <property type="molecule type" value="Genomic_DNA"/>
</dbReference>
<evidence type="ECO:0000313" key="1">
    <source>
        <dbReference type="EMBL" id="PNH01279.1"/>
    </source>
</evidence>
<dbReference type="Proteomes" id="UP000236333">
    <property type="component" value="Unassembled WGS sequence"/>
</dbReference>
<protein>
    <submittedName>
        <fullName evidence="1">Uncharacterized protein</fullName>
    </submittedName>
</protein>
<reference evidence="1 2" key="1">
    <citation type="journal article" date="2017" name="Mol. Biol. Evol.">
        <title>The 4-celled Tetrabaena socialis nuclear genome reveals the essential components for genetic control of cell number at the origin of multicellularity in the volvocine lineage.</title>
        <authorList>
            <person name="Featherston J."/>
            <person name="Arakaki Y."/>
            <person name="Hanschen E.R."/>
            <person name="Ferris P.J."/>
            <person name="Michod R.E."/>
            <person name="Olson B.J.S.C."/>
            <person name="Nozaki H."/>
            <person name="Durand P.M."/>
        </authorList>
    </citation>
    <scope>NUCLEOTIDE SEQUENCE [LARGE SCALE GENOMIC DNA]</scope>
    <source>
        <strain evidence="1 2">NIES-571</strain>
    </source>
</reference>